<keyword evidence="11" id="KW-0221">Differentiation</keyword>
<evidence type="ECO:0000256" key="10">
    <source>
        <dbReference type="ARBA" id="ARBA00022657"/>
    </source>
</evidence>
<keyword evidence="18" id="KW-0539">Nucleus</keyword>
<evidence type="ECO:0000256" key="4">
    <source>
        <dbReference type="ARBA" id="ARBA00004466"/>
    </source>
</evidence>
<evidence type="ECO:0000256" key="19">
    <source>
        <dbReference type="ARBA" id="ARBA00023246"/>
    </source>
</evidence>
<dbReference type="GO" id="GO:0001726">
    <property type="term" value="C:ruffle"/>
    <property type="evidence" value="ECO:0007669"/>
    <property type="project" value="UniProtKB-SubCell"/>
</dbReference>
<dbReference type="InParanoid" id="F7E4S7"/>
<evidence type="ECO:0000256" key="20">
    <source>
        <dbReference type="ARBA" id="ARBA00023273"/>
    </source>
</evidence>
<keyword evidence="7" id="KW-0963">Cytoplasm</keyword>
<dbReference type="CDD" id="cd13163">
    <property type="entry name" value="PTB_ICAP1"/>
    <property type="match status" value="1"/>
</dbReference>
<dbReference type="SMART" id="SM00462">
    <property type="entry name" value="PTB"/>
    <property type="match status" value="1"/>
</dbReference>
<dbReference type="GO" id="GO:0072657">
    <property type="term" value="P:protein localization to membrane"/>
    <property type="evidence" value="ECO:0007669"/>
    <property type="project" value="UniProtKB-ARBA"/>
</dbReference>
<keyword evidence="9" id="KW-0091">Biomineralization</keyword>
<dbReference type="GO" id="GO:0030154">
    <property type="term" value="P:cell differentiation"/>
    <property type="evidence" value="ECO:0007669"/>
    <property type="project" value="UniProtKB-KW"/>
</dbReference>
<accession>A4II94</accession>
<evidence type="ECO:0000256" key="12">
    <source>
        <dbReference type="ARBA" id="ARBA00022889"/>
    </source>
</evidence>
<reference evidence="24" key="1">
    <citation type="journal article" date="2010" name="Science">
        <title>The genome of the Western clawed frog Xenopus tropicalis.</title>
        <authorList>
            <person name="Hellsten U."/>
            <person name="Harland R.M."/>
            <person name="Gilchrist M.J."/>
            <person name="Hendrix D."/>
            <person name="Jurka J."/>
            <person name="Kapitonov V."/>
            <person name="Ovcharenko I."/>
            <person name="Putnam N.H."/>
            <person name="Shu S."/>
            <person name="Taher L."/>
            <person name="Blitz I.L."/>
            <person name="Blumberg B."/>
            <person name="Dichmann D.S."/>
            <person name="Dubchak I."/>
            <person name="Amaya E."/>
            <person name="Detter J.C."/>
            <person name="Fletcher R."/>
            <person name="Gerhard D.S."/>
            <person name="Goodstein D."/>
            <person name="Graves T."/>
            <person name="Grigoriev I.V."/>
            <person name="Grimwood J."/>
            <person name="Kawashima T."/>
            <person name="Lindquist E."/>
            <person name="Lucas S.M."/>
            <person name="Mead P.E."/>
            <person name="Mitros T."/>
            <person name="Ogino H."/>
            <person name="Ohta Y."/>
            <person name="Poliakov A.V."/>
            <person name="Pollet N."/>
            <person name="Robert J."/>
            <person name="Salamov A."/>
            <person name="Sater A.K."/>
            <person name="Schmutz J."/>
            <person name="Terry A."/>
            <person name="Vize P.D."/>
            <person name="Warren W.C."/>
            <person name="Wells D."/>
            <person name="Wills A."/>
            <person name="Wilson R.K."/>
            <person name="Zimmerman L.B."/>
            <person name="Zorn A.M."/>
            <person name="Grainger R."/>
            <person name="Grammer T."/>
            <person name="Khokha M.K."/>
            <person name="Richardson P.M."/>
            <person name="Rokhsar D.S."/>
        </authorList>
    </citation>
    <scope>NUCLEOTIDE SEQUENCE [LARGE SCALE GENOMIC DNA]</scope>
    <source>
        <strain evidence="24">Nigerian</strain>
    </source>
</reference>
<evidence type="ECO:0000256" key="22">
    <source>
        <dbReference type="SAM" id="MobiDB-lite"/>
    </source>
</evidence>
<dbReference type="Ensembl" id="ENSXETT00000018125">
    <property type="protein sequence ID" value="ENSXETP00000018125"/>
    <property type="gene ID" value="ENSXETG00000008264"/>
</dbReference>
<dbReference type="FunFam" id="2.30.29.30:FF:000716">
    <property type="entry name" value="Integrin beta-1-binding protein 1"/>
    <property type="match status" value="1"/>
</dbReference>
<comment type="subcellular location">
    <subcellularLocation>
        <location evidence="2">Cell membrane</location>
    </subcellularLocation>
    <subcellularLocation>
        <location evidence="5">Cell projection</location>
        <location evidence="5">Lamellipodium</location>
    </subcellularLocation>
    <subcellularLocation>
        <location evidence="4">Cell projection</location>
        <location evidence="4">Ruffle</location>
    </subcellularLocation>
    <subcellularLocation>
        <location evidence="3">Cytoplasm</location>
        <location evidence="3">Cytoskeleton</location>
    </subcellularLocation>
    <subcellularLocation>
        <location evidence="1">Nucleus</location>
    </subcellularLocation>
</comment>
<gene>
    <name evidence="24" type="primary">itgb1bp1</name>
</gene>
<keyword evidence="8" id="KW-0597">Phosphoprotein</keyword>
<feature type="compositionally biased region" description="Low complexity" evidence="22">
    <location>
        <begin position="11"/>
        <end position="29"/>
    </location>
</feature>
<dbReference type="GO" id="GO:0033622">
    <property type="term" value="P:integrin activation"/>
    <property type="evidence" value="ECO:0007669"/>
    <property type="project" value="UniProtKB-ARBA"/>
</dbReference>
<dbReference type="PROSITE" id="PS01179">
    <property type="entry name" value="PID"/>
    <property type="match status" value="1"/>
</dbReference>
<dbReference type="PANTHER" id="PTHR32055">
    <property type="entry name" value="INTEGRIN BETA-1-BINDING PROTEIN 1"/>
    <property type="match status" value="1"/>
</dbReference>
<protein>
    <recommendedName>
        <fullName evidence="21">Integrin beta-1-binding protein 1</fullName>
    </recommendedName>
</protein>
<evidence type="ECO:0000256" key="9">
    <source>
        <dbReference type="ARBA" id="ARBA00022591"/>
    </source>
</evidence>
<keyword evidence="15" id="KW-0472">Membrane</keyword>
<dbReference type="GO" id="GO:0051895">
    <property type="term" value="P:negative regulation of focal adhesion assembly"/>
    <property type="evidence" value="ECO:0007669"/>
    <property type="project" value="UniProtKB-ARBA"/>
</dbReference>
<accession>F7E4S7</accession>
<organism evidence="24">
    <name type="scientific">Xenopus tropicalis</name>
    <name type="common">Western clawed frog</name>
    <name type="synonym">Silurana tropicalis</name>
    <dbReference type="NCBI Taxonomy" id="8364"/>
    <lineage>
        <taxon>Eukaryota</taxon>
        <taxon>Metazoa</taxon>
        <taxon>Chordata</taxon>
        <taxon>Craniata</taxon>
        <taxon>Vertebrata</taxon>
        <taxon>Euteleostomi</taxon>
        <taxon>Amphibia</taxon>
        <taxon>Batrachia</taxon>
        <taxon>Anura</taxon>
        <taxon>Pipoidea</taxon>
        <taxon>Pipidae</taxon>
        <taxon>Xenopodinae</taxon>
        <taxon>Xenopus</taxon>
        <taxon>Silurana</taxon>
    </lineage>
</organism>
<evidence type="ECO:0000256" key="3">
    <source>
        <dbReference type="ARBA" id="ARBA00004245"/>
    </source>
</evidence>
<feature type="region of interest" description="Disordered" evidence="22">
    <location>
        <begin position="1"/>
        <end position="54"/>
    </location>
</feature>
<dbReference type="Xenbase" id="XB-GENE-6072966">
    <property type="gene designation" value="itgb1bp1"/>
</dbReference>
<dbReference type="GO" id="GO:0030027">
    <property type="term" value="C:lamellipodium"/>
    <property type="evidence" value="ECO:0007669"/>
    <property type="project" value="UniProtKB-SubCell"/>
</dbReference>
<sequence>MFRKGKKRHSSSSSQSSEISTKSKSVDSSLGGLSRSSTVASLDTDSAKSFGQGTGTSEARAEFRVRYVGSIERLKSEDSNSLQGPLDLINYIDVAQQDGKLPFVPPEEEFIMAVSKYGIKVATSDQYDVLHRHALYLIVNMVCYDDGLVAGKSLLALKTKDPSQEQCSLWIYQCSSLNCTSKCFCHVGPSTIHLQSLVHSV</sequence>
<dbReference type="Pfam" id="PF10480">
    <property type="entry name" value="ICAP-1_inte_bdg"/>
    <property type="match status" value="1"/>
</dbReference>
<keyword evidence="17" id="KW-0206">Cytoskeleton</keyword>
<evidence type="ECO:0000256" key="1">
    <source>
        <dbReference type="ARBA" id="ARBA00004123"/>
    </source>
</evidence>
<name>F7E4S7_XENTR</name>
<evidence type="ECO:0000256" key="18">
    <source>
        <dbReference type="ARBA" id="ARBA00023242"/>
    </source>
</evidence>
<dbReference type="AlphaFoldDB" id="F7E4S7"/>
<feature type="domain" description="PID" evidence="23">
    <location>
        <begin position="62"/>
        <end position="138"/>
    </location>
</feature>
<dbReference type="GO" id="GO:0090313">
    <property type="term" value="P:regulation of protein targeting to membrane"/>
    <property type="evidence" value="ECO:0007669"/>
    <property type="project" value="UniProtKB-ARBA"/>
</dbReference>
<dbReference type="InterPro" id="IPR019517">
    <property type="entry name" value="Integrin-bd_ICAP-1"/>
</dbReference>
<keyword evidence="10" id="KW-0037">Angiogenesis</keyword>
<dbReference type="DNASU" id="100124969"/>
<feature type="compositionally biased region" description="Basic residues" evidence="22">
    <location>
        <begin position="1"/>
        <end position="10"/>
    </location>
</feature>
<keyword evidence="20" id="KW-0966">Cell projection</keyword>
<dbReference type="GO" id="GO:0005634">
    <property type="term" value="C:nucleus"/>
    <property type="evidence" value="ECO:0007669"/>
    <property type="project" value="UniProtKB-SubCell"/>
</dbReference>
<dbReference type="Gene3D" id="6.20.360.10">
    <property type="match status" value="1"/>
</dbReference>
<evidence type="ECO:0000256" key="16">
    <source>
        <dbReference type="ARBA" id="ARBA00023163"/>
    </source>
</evidence>
<evidence type="ECO:0000256" key="14">
    <source>
        <dbReference type="ARBA" id="ARBA00023015"/>
    </source>
</evidence>
<dbReference type="GO" id="GO:0005886">
    <property type="term" value="C:plasma membrane"/>
    <property type="evidence" value="ECO:0007669"/>
    <property type="project" value="UniProtKB-SubCell"/>
</dbReference>
<evidence type="ECO:0000256" key="21">
    <source>
        <dbReference type="ARBA" id="ARBA00073517"/>
    </source>
</evidence>
<dbReference type="GO" id="GO:0007219">
    <property type="term" value="P:Notch signaling pathway"/>
    <property type="evidence" value="ECO:0007669"/>
    <property type="project" value="UniProtKB-KW"/>
</dbReference>
<keyword evidence="14" id="KW-0805">Transcription regulation</keyword>
<dbReference type="GO" id="GO:0005856">
    <property type="term" value="C:cytoskeleton"/>
    <property type="evidence" value="ECO:0007669"/>
    <property type="project" value="UniProtKB-SubCell"/>
</dbReference>
<dbReference type="GO" id="GO:0007155">
    <property type="term" value="P:cell adhesion"/>
    <property type="evidence" value="ECO:0007669"/>
    <property type="project" value="UniProtKB-KW"/>
</dbReference>
<dbReference type="GO" id="GO:0016477">
    <property type="term" value="P:cell migration"/>
    <property type="evidence" value="ECO:0007669"/>
    <property type="project" value="UniProtKB-ARBA"/>
</dbReference>
<evidence type="ECO:0000313" key="24">
    <source>
        <dbReference type="Ensembl" id="ENSXETP00000018125"/>
    </source>
</evidence>
<dbReference type="GO" id="GO:0051781">
    <property type="term" value="P:positive regulation of cell division"/>
    <property type="evidence" value="ECO:0007669"/>
    <property type="project" value="UniProtKB-KW"/>
</dbReference>
<dbReference type="GO" id="GO:0001525">
    <property type="term" value="P:angiogenesis"/>
    <property type="evidence" value="ECO:0007669"/>
    <property type="project" value="UniProtKB-KW"/>
</dbReference>
<reference evidence="24" key="2">
    <citation type="submission" date="2011-06" db="UniProtKB">
        <authorList>
            <consortium name="Ensembl"/>
        </authorList>
    </citation>
    <scope>IDENTIFICATION</scope>
</reference>
<evidence type="ECO:0000256" key="17">
    <source>
        <dbReference type="ARBA" id="ARBA00023212"/>
    </source>
</evidence>
<dbReference type="PANTHER" id="PTHR32055:SF1">
    <property type="entry name" value="INTEGRIN BETA-1-BINDING PROTEIN 1"/>
    <property type="match status" value="1"/>
</dbReference>
<dbReference type="GeneTree" id="ENSGT00390000003990"/>
<dbReference type="FunCoup" id="F7E4S7">
    <property type="interactions" value="1705"/>
</dbReference>
<evidence type="ECO:0000259" key="23">
    <source>
        <dbReference type="PROSITE" id="PS01179"/>
    </source>
</evidence>
<feature type="compositionally biased region" description="Polar residues" evidence="22">
    <location>
        <begin position="34"/>
        <end position="54"/>
    </location>
</feature>
<proteinExistence type="predicted"/>
<evidence type="ECO:0000256" key="2">
    <source>
        <dbReference type="ARBA" id="ARBA00004236"/>
    </source>
</evidence>
<keyword evidence="12" id="KW-0130">Cell adhesion</keyword>
<dbReference type="GO" id="GO:0009966">
    <property type="term" value="P:regulation of signal transduction"/>
    <property type="evidence" value="ECO:0007669"/>
    <property type="project" value="UniProtKB-ARBA"/>
</dbReference>
<keyword evidence="19" id="KW-0497">Mitogen</keyword>
<keyword evidence="6" id="KW-1003">Cell membrane</keyword>
<dbReference type="GO" id="GO:0031214">
    <property type="term" value="P:biomineral tissue development"/>
    <property type="evidence" value="ECO:0007669"/>
    <property type="project" value="UniProtKB-KW"/>
</dbReference>
<dbReference type="GO" id="GO:0030336">
    <property type="term" value="P:negative regulation of cell migration"/>
    <property type="evidence" value="ECO:0007669"/>
    <property type="project" value="UniProtKB-ARBA"/>
</dbReference>
<evidence type="ECO:0000256" key="8">
    <source>
        <dbReference type="ARBA" id="ARBA00022553"/>
    </source>
</evidence>
<evidence type="ECO:0000256" key="6">
    <source>
        <dbReference type="ARBA" id="ARBA00022475"/>
    </source>
</evidence>
<dbReference type="GO" id="GO:1900025">
    <property type="term" value="P:negative regulation of substrate adhesion-dependent cell spreading"/>
    <property type="evidence" value="ECO:0007669"/>
    <property type="project" value="UniProtKB-ARBA"/>
</dbReference>
<evidence type="ECO:0000256" key="5">
    <source>
        <dbReference type="ARBA" id="ARBA00004510"/>
    </source>
</evidence>
<dbReference type="ExpressionAtlas" id="F7E4S7">
    <property type="expression patterns" value="baseline and differential"/>
</dbReference>
<evidence type="ECO:0000256" key="15">
    <source>
        <dbReference type="ARBA" id="ARBA00023136"/>
    </source>
</evidence>
<evidence type="ECO:0000256" key="13">
    <source>
        <dbReference type="ARBA" id="ARBA00022976"/>
    </source>
</evidence>
<keyword evidence="16" id="KW-0804">Transcription</keyword>
<evidence type="ECO:0000256" key="7">
    <source>
        <dbReference type="ARBA" id="ARBA00022490"/>
    </source>
</evidence>
<keyword evidence="13" id="KW-0914">Notch signaling pathway</keyword>
<dbReference type="InterPro" id="IPR006020">
    <property type="entry name" value="PTB/PI_dom"/>
</dbReference>
<evidence type="ECO:0000256" key="11">
    <source>
        <dbReference type="ARBA" id="ARBA00022782"/>
    </source>
</evidence>
<dbReference type="Bgee" id="ENSXETG00000008264">
    <property type="expression patterns" value="Expressed in skeletal muscle tissue and 12 other cell types or tissues"/>
</dbReference>